<keyword evidence="4" id="KW-1185">Reference proteome</keyword>
<feature type="compositionally biased region" description="Basic and acidic residues" evidence="2">
    <location>
        <begin position="153"/>
        <end position="171"/>
    </location>
</feature>
<evidence type="ECO:0000256" key="1">
    <source>
        <dbReference type="SAM" id="Coils"/>
    </source>
</evidence>
<evidence type="ECO:0000256" key="2">
    <source>
        <dbReference type="SAM" id="MobiDB-lite"/>
    </source>
</evidence>
<dbReference type="Proteomes" id="UP001189429">
    <property type="component" value="Unassembled WGS sequence"/>
</dbReference>
<comment type="caution">
    <text evidence="3">The sequence shown here is derived from an EMBL/GenBank/DDBJ whole genome shotgun (WGS) entry which is preliminary data.</text>
</comment>
<organism evidence="3 4">
    <name type="scientific">Prorocentrum cordatum</name>
    <dbReference type="NCBI Taxonomy" id="2364126"/>
    <lineage>
        <taxon>Eukaryota</taxon>
        <taxon>Sar</taxon>
        <taxon>Alveolata</taxon>
        <taxon>Dinophyceae</taxon>
        <taxon>Prorocentrales</taxon>
        <taxon>Prorocentraceae</taxon>
        <taxon>Prorocentrum</taxon>
    </lineage>
</organism>
<sequence>AVETPAFAKSRSPLEQLQPTEAKAKQAATHVHNLLTEIGNLERRRQQAREDYDQAMEELVAAGEAHEAAVLAYNKYRSPTAPEPSQSCSEFDFLVAFEEKLTSFSVHEYEDGEANTKLQVGLAATDEAKAQAKAVIQVSRVWGAARAIEQELRDPIGPDAAPRPEHYHDDGGAWQAPADRPSPKTKKPGDRIHVPLFFANITAWGPRIREFVVENKRNYGMMAFAETHVTDEKLERLKDPFRGWVATVLHLRAGNLIVISAYSLPKHGFGGLNL</sequence>
<evidence type="ECO:0000313" key="3">
    <source>
        <dbReference type="EMBL" id="CAK0835108.1"/>
    </source>
</evidence>
<proteinExistence type="predicted"/>
<feature type="non-terminal residue" evidence="3">
    <location>
        <position position="1"/>
    </location>
</feature>
<gene>
    <name evidence="3" type="ORF">PCOR1329_LOCUS32247</name>
</gene>
<dbReference type="EMBL" id="CAUYUJ010013001">
    <property type="protein sequence ID" value="CAK0835108.1"/>
    <property type="molecule type" value="Genomic_DNA"/>
</dbReference>
<reference evidence="3" key="1">
    <citation type="submission" date="2023-10" db="EMBL/GenBank/DDBJ databases">
        <authorList>
            <person name="Chen Y."/>
            <person name="Shah S."/>
            <person name="Dougan E. K."/>
            <person name="Thang M."/>
            <person name="Chan C."/>
        </authorList>
    </citation>
    <scope>NUCLEOTIDE SEQUENCE [LARGE SCALE GENOMIC DNA]</scope>
</reference>
<feature type="coiled-coil region" evidence="1">
    <location>
        <begin position="31"/>
        <end position="65"/>
    </location>
</feature>
<evidence type="ECO:0000313" key="4">
    <source>
        <dbReference type="Proteomes" id="UP001189429"/>
    </source>
</evidence>
<feature type="region of interest" description="Disordered" evidence="2">
    <location>
        <begin position="153"/>
        <end position="189"/>
    </location>
</feature>
<name>A0ABN9SSR1_9DINO</name>
<protein>
    <submittedName>
        <fullName evidence="3">Uncharacterized protein</fullName>
    </submittedName>
</protein>
<keyword evidence="1" id="KW-0175">Coiled coil</keyword>
<accession>A0ABN9SSR1</accession>
<feature type="non-terminal residue" evidence="3">
    <location>
        <position position="274"/>
    </location>
</feature>